<keyword evidence="2" id="KW-0418">Kinase</keyword>
<dbReference type="PANTHER" id="PTHR36194:SF1">
    <property type="entry name" value="S-LAYER-LIKE PROTEIN"/>
    <property type="match status" value="1"/>
</dbReference>
<dbReference type="PANTHER" id="PTHR36194">
    <property type="entry name" value="S-LAYER-LIKE PROTEIN"/>
    <property type="match status" value="1"/>
</dbReference>
<accession>A0A081C6X7</accession>
<proteinExistence type="predicted"/>
<protein>
    <submittedName>
        <fullName evidence="2">Serine/threonine-protein kinase</fullName>
    </submittedName>
</protein>
<name>A0A081C6X7_VECG1</name>
<evidence type="ECO:0000313" key="3">
    <source>
        <dbReference type="Proteomes" id="UP000030661"/>
    </source>
</evidence>
<dbReference type="STRING" id="1499967.U27_00223"/>
<keyword evidence="2" id="KW-0808">Transferase</keyword>
<feature type="domain" description="PEGA" evidence="1">
    <location>
        <begin position="50"/>
        <end position="116"/>
    </location>
</feature>
<dbReference type="GO" id="GO:0016301">
    <property type="term" value="F:kinase activity"/>
    <property type="evidence" value="ECO:0007669"/>
    <property type="project" value="UniProtKB-KW"/>
</dbReference>
<feature type="domain" description="PEGA" evidence="1">
    <location>
        <begin position="189"/>
        <end position="254"/>
    </location>
</feature>
<evidence type="ECO:0000313" key="2">
    <source>
        <dbReference type="EMBL" id="GAK60332.1"/>
    </source>
</evidence>
<feature type="domain" description="PEGA" evidence="1">
    <location>
        <begin position="327"/>
        <end position="394"/>
    </location>
</feature>
<dbReference type="eggNOG" id="COG1470">
    <property type="taxonomic scope" value="Bacteria"/>
</dbReference>
<dbReference type="EMBL" id="DF820472">
    <property type="protein sequence ID" value="GAK60332.1"/>
    <property type="molecule type" value="Genomic_DNA"/>
</dbReference>
<keyword evidence="3" id="KW-1185">Reference proteome</keyword>
<feature type="domain" description="PEGA" evidence="1">
    <location>
        <begin position="119"/>
        <end position="185"/>
    </location>
</feature>
<dbReference type="Proteomes" id="UP000030661">
    <property type="component" value="Unassembled WGS sequence"/>
</dbReference>
<sequence>MMKQLLSFASIIFVIICIGAIIAHFVPASYVNTSLWEFVKSLFDVFNNEGSLEVESTPVGAAVYIDNHFIGQTPLKKEMEDGAYNVKVVLSGYQTFARRITIEKNQAAVVRATLSKDYGTLHITSSPTNAVIYIDGKRQGQLTPLELKIAQGKYFVRVEKDAYYFYEEEVIVEQGKTRTVEADLVRQVGRIVLESNPPGAKAYIGNDLIGTTPLTQDKPVGKYVITLKKKEFRDKVIEVNIAPDETLEVQVDLAERVGALKITTNPPGAEVHINDAYQGESPLRIEKKPDVYRITIAKKNYREISEEIVIEDNITKNIHRDLDPAVGEFRIDSDPPHAMVWVDSENIGFTPITMNKLPGIYTVRITKPGYKNYVDEITIKEGAFIQLKPVLEKEEQSSNR</sequence>
<gene>
    <name evidence="2" type="ORF">U27_00223</name>
</gene>
<dbReference type="AlphaFoldDB" id="A0A081C6X7"/>
<evidence type="ECO:0000259" key="1">
    <source>
        <dbReference type="Pfam" id="PF08308"/>
    </source>
</evidence>
<reference evidence="2" key="1">
    <citation type="journal article" date="2015" name="PeerJ">
        <title>First genomic representation of candidate bacterial phylum KSB3 points to enhanced environmental sensing as a trigger of wastewater bulking.</title>
        <authorList>
            <person name="Sekiguchi Y."/>
            <person name="Ohashi A."/>
            <person name="Parks D.H."/>
            <person name="Yamauchi T."/>
            <person name="Tyson G.W."/>
            <person name="Hugenholtz P."/>
        </authorList>
    </citation>
    <scope>NUCLEOTIDE SEQUENCE [LARGE SCALE GENOMIC DNA]</scope>
</reference>
<dbReference type="InterPro" id="IPR013229">
    <property type="entry name" value="PEGA"/>
</dbReference>
<feature type="domain" description="PEGA" evidence="1">
    <location>
        <begin position="258"/>
        <end position="322"/>
    </location>
</feature>
<organism evidence="2">
    <name type="scientific">Vecturithrix granuli</name>
    <dbReference type="NCBI Taxonomy" id="1499967"/>
    <lineage>
        <taxon>Bacteria</taxon>
        <taxon>Candidatus Moduliflexota</taxon>
        <taxon>Candidatus Vecturitrichia</taxon>
        <taxon>Candidatus Vecturitrichales</taxon>
        <taxon>Candidatus Vecturitrichaceae</taxon>
        <taxon>Candidatus Vecturithrix</taxon>
    </lineage>
</organism>
<dbReference type="HOGENOM" id="CLU_688236_0_0_0"/>
<dbReference type="Pfam" id="PF08308">
    <property type="entry name" value="PEGA"/>
    <property type="match status" value="5"/>
</dbReference>